<name>A0A8H7T3G1_9HELO</name>
<keyword evidence="1" id="KW-0560">Oxidoreductase</keyword>
<evidence type="ECO:0000313" key="4">
    <source>
        <dbReference type="EMBL" id="KAG4411683.1"/>
    </source>
</evidence>
<dbReference type="InterPro" id="IPR050425">
    <property type="entry name" value="NAD(P)_dehydrat-like"/>
</dbReference>
<organism evidence="4 5">
    <name type="scientific">Cadophora malorum</name>
    <dbReference type="NCBI Taxonomy" id="108018"/>
    <lineage>
        <taxon>Eukaryota</taxon>
        <taxon>Fungi</taxon>
        <taxon>Dikarya</taxon>
        <taxon>Ascomycota</taxon>
        <taxon>Pezizomycotina</taxon>
        <taxon>Leotiomycetes</taxon>
        <taxon>Helotiales</taxon>
        <taxon>Ploettnerulaceae</taxon>
        <taxon>Cadophora</taxon>
    </lineage>
</organism>
<dbReference type="InterPro" id="IPR001509">
    <property type="entry name" value="Epimerase_deHydtase"/>
</dbReference>
<dbReference type="GO" id="GO:0016616">
    <property type="term" value="F:oxidoreductase activity, acting on the CH-OH group of donors, NAD or NADP as acceptor"/>
    <property type="evidence" value="ECO:0007669"/>
    <property type="project" value="TreeGrafter"/>
</dbReference>
<keyword evidence="5" id="KW-1185">Reference proteome</keyword>
<feature type="domain" description="NAD-dependent epimerase/dehydratase" evidence="3">
    <location>
        <begin position="9"/>
        <end position="202"/>
    </location>
</feature>
<dbReference type="Gene3D" id="3.40.50.720">
    <property type="entry name" value="NAD(P)-binding Rossmann-like Domain"/>
    <property type="match status" value="1"/>
</dbReference>
<dbReference type="AlphaFoldDB" id="A0A8H7T3G1"/>
<sequence>MPSISSGKVLVTGANGFIAAHCVAKLLLSGFSVIGTVRSEAKAQSVLRSHSNHPSLSLIIVEDVTKPGCFDTAIAGCDGVLHLAAPFGYVYTNFETELLIPSINGTLRICEAAQTEKSVKRVVLTSSFASVYDASKGQDPGKTYTEDNWCPLTYEDGKNASAAPIAYRASKVLAEKTAWNFIASNEVAWDLVTLCPGMVFGQLLPGTIGSLKELNTSNGIVWSLFDAENLPDTKAPIWTSITSLATAHIKALTTATASNQRFLIVDGEYDMHELAKILQASKLPDFAKERIPCGKLSAGLGGAPYRVNNEKAHRILGLETQSLEKTIVPLVEQLLEIEKS</sequence>
<proteinExistence type="inferred from homology"/>
<dbReference type="PANTHER" id="PTHR10366:SF579">
    <property type="entry name" value="3-BETA HYDROXYSTEROID DEHYDROGENASE_ISOMERASE FAMILY PROTEIN (AFU_ORTHOLOGUE AFUA_3G02250)"/>
    <property type="match status" value="1"/>
</dbReference>
<dbReference type="Pfam" id="PF01370">
    <property type="entry name" value="Epimerase"/>
    <property type="match status" value="1"/>
</dbReference>
<comment type="caution">
    <text evidence="4">The sequence shown here is derived from an EMBL/GenBank/DDBJ whole genome shotgun (WGS) entry which is preliminary data.</text>
</comment>
<dbReference type="SUPFAM" id="SSF51735">
    <property type="entry name" value="NAD(P)-binding Rossmann-fold domains"/>
    <property type="match status" value="1"/>
</dbReference>
<dbReference type="PANTHER" id="PTHR10366">
    <property type="entry name" value="NAD DEPENDENT EPIMERASE/DEHYDRATASE"/>
    <property type="match status" value="1"/>
</dbReference>
<comment type="similarity">
    <text evidence="2">Belongs to the NAD(P)-dependent epimerase/dehydratase family. Dihydroflavonol-4-reductase subfamily.</text>
</comment>
<dbReference type="EMBL" id="JAFJYH010000449">
    <property type="protein sequence ID" value="KAG4411683.1"/>
    <property type="molecule type" value="Genomic_DNA"/>
</dbReference>
<dbReference type="Proteomes" id="UP000664132">
    <property type="component" value="Unassembled WGS sequence"/>
</dbReference>
<dbReference type="OrthoDB" id="2735536at2759"/>
<evidence type="ECO:0000259" key="3">
    <source>
        <dbReference type="Pfam" id="PF01370"/>
    </source>
</evidence>
<reference evidence="4" key="1">
    <citation type="submission" date="2021-02" db="EMBL/GenBank/DDBJ databases">
        <title>Genome sequence Cadophora malorum strain M34.</title>
        <authorList>
            <person name="Stefanovic E."/>
            <person name="Vu D."/>
            <person name="Scully C."/>
            <person name="Dijksterhuis J."/>
            <person name="Roader J."/>
            <person name="Houbraken J."/>
        </authorList>
    </citation>
    <scope>NUCLEOTIDE SEQUENCE</scope>
    <source>
        <strain evidence="4">M34</strain>
    </source>
</reference>
<protein>
    <recommendedName>
        <fullName evidence="3">NAD-dependent epimerase/dehydratase domain-containing protein</fullName>
    </recommendedName>
</protein>
<evidence type="ECO:0000256" key="2">
    <source>
        <dbReference type="ARBA" id="ARBA00023445"/>
    </source>
</evidence>
<dbReference type="InterPro" id="IPR036291">
    <property type="entry name" value="NAD(P)-bd_dom_sf"/>
</dbReference>
<evidence type="ECO:0000256" key="1">
    <source>
        <dbReference type="ARBA" id="ARBA00023002"/>
    </source>
</evidence>
<accession>A0A8H7T3G1</accession>
<gene>
    <name evidence="4" type="ORF">IFR04_015181</name>
</gene>
<evidence type="ECO:0000313" key="5">
    <source>
        <dbReference type="Proteomes" id="UP000664132"/>
    </source>
</evidence>